<dbReference type="Proteomes" id="UP001519460">
    <property type="component" value="Unassembled WGS sequence"/>
</dbReference>
<organism evidence="2 3">
    <name type="scientific">Batillaria attramentaria</name>
    <dbReference type="NCBI Taxonomy" id="370345"/>
    <lineage>
        <taxon>Eukaryota</taxon>
        <taxon>Metazoa</taxon>
        <taxon>Spiralia</taxon>
        <taxon>Lophotrochozoa</taxon>
        <taxon>Mollusca</taxon>
        <taxon>Gastropoda</taxon>
        <taxon>Caenogastropoda</taxon>
        <taxon>Sorbeoconcha</taxon>
        <taxon>Cerithioidea</taxon>
        <taxon>Batillariidae</taxon>
        <taxon>Batillaria</taxon>
    </lineage>
</organism>
<protein>
    <submittedName>
        <fullName evidence="2">Uncharacterized protein</fullName>
    </submittedName>
</protein>
<proteinExistence type="predicted"/>
<dbReference type="AlphaFoldDB" id="A0ABD0K9G9"/>
<accession>A0ABD0K9G9</accession>
<feature type="region of interest" description="Disordered" evidence="1">
    <location>
        <begin position="1"/>
        <end position="22"/>
    </location>
</feature>
<evidence type="ECO:0000313" key="2">
    <source>
        <dbReference type="EMBL" id="KAK7483761.1"/>
    </source>
</evidence>
<evidence type="ECO:0000313" key="3">
    <source>
        <dbReference type="Proteomes" id="UP001519460"/>
    </source>
</evidence>
<dbReference type="EMBL" id="JACVVK020000221">
    <property type="protein sequence ID" value="KAK7483761.1"/>
    <property type="molecule type" value="Genomic_DNA"/>
</dbReference>
<gene>
    <name evidence="2" type="ORF">BaRGS_00024977</name>
</gene>
<name>A0ABD0K9G9_9CAEN</name>
<keyword evidence="3" id="KW-1185">Reference proteome</keyword>
<reference evidence="2 3" key="1">
    <citation type="journal article" date="2023" name="Sci. Data">
        <title>Genome assembly of the Korean intertidal mud-creeper Batillaria attramentaria.</title>
        <authorList>
            <person name="Patra A.K."/>
            <person name="Ho P.T."/>
            <person name="Jun S."/>
            <person name="Lee S.J."/>
            <person name="Kim Y."/>
            <person name="Won Y.J."/>
        </authorList>
    </citation>
    <scope>NUCLEOTIDE SEQUENCE [LARGE SCALE GENOMIC DNA]</scope>
    <source>
        <strain evidence="2">Wonlab-2016</strain>
    </source>
</reference>
<feature type="compositionally biased region" description="Basic residues" evidence="1">
    <location>
        <begin position="13"/>
        <end position="22"/>
    </location>
</feature>
<evidence type="ECO:0000256" key="1">
    <source>
        <dbReference type="SAM" id="MobiDB-lite"/>
    </source>
</evidence>
<sequence length="85" mass="9590">MRVVEEKRYLRSGSKRHSKKSAGKVDWRVTELAQCGGLWCGRERKRIDFGTMPITRNECMGVFAATALQQNSDCGTRAPVMVRVS</sequence>
<comment type="caution">
    <text evidence="2">The sequence shown here is derived from an EMBL/GenBank/DDBJ whole genome shotgun (WGS) entry which is preliminary data.</text>
</comment>